<sequence length="148" mass="15550">MSPPLVNVQAAVTTGQSIPAISQGNLSRTQIGMNMKQNIMNGSSGISSEAGTMIPTPGISQQVAAVMQSIGATNSSTANMSAVASQSSPAKYVRVWDGGLSGQRQGLPVFITKLEGYRSATASEMLAADWPPMMQIVRRISQDHINNK</sequence>
<dbReference type="GO" id="GO:0045944">
    <property type="term" value="P:positive regulation of transcription by RNA polymerase II"/>
    <property type="evidence" value="ECO:0007669"/>
    <property type="project" value="TreeGrafter"/>
</dbReference>
<dbReference type="GO" id="GO:0005667">
    <property type="term" value="C:transcription regulator complex"/>
    <property type="evidence" value="ECO:0007669"/>
    <property type="project" value="TreeGrafter"/>
</dbReference>
<dbReference type="PANTHER" id="PTHR12433">
    <property type="entry name" value="MEDIATOR OF RNA POLYMERASE II TRANSCRIPTION SUBUNIT 25"/>
    <property type="match status" value="1"/>
</dbReference>
<dbReference type="GO" id="GO:0016592">
    <property type="term" value="C:mediator complex"/>
    <property type="evidence" value="ECO:0007669"/>
    <property type="project" value="TreeGrafter"/>
</dbReference>
<evidence type="ECO:0000313" key="2">
    <source>
        <dbReference type="Proteomes" id="UP000541444"/>
    </source>
</evidence>
<gene>
    <name evidence="1" type="ORF">GIB67_035094</name>
</gene>
<reference evidence="1 2" key="1">
    <citation type="journal article" date="2020" name="IScience">
        <title>Genome Sequencing of the Endangered Kingdonia uniflora (Circaeasteraceae, Ranunculales) Reveals Potential Mechanisms of Evolutionary Specialization.</title>
        <authorList>
            <person name="Sun Y."/>
            <person name="Deng T."/>
            <person name="Zhang A."/>
            <person name="Moore M.J."/>
            <person name="Landis J.B."/>
            <person name="Lin N."/>
            <person name="Zhang H."/>
            <person name="Zhang X."/>
            <person name="Huang J."/>
            <person name="Zhang X."/>
            <person name="Sun H."/>
            <person name="Wang H."/>
        </authorList>
    </citation>
    <scope>NUCLEOTIDE SEQUENCE [LARGE SCALE GENOMIC DNA]</scope>
    <source>
        <strain evidence="1">TB1705</strain>
        <tissue evidence="1">Leaf</tissue>
    </source>
</reference>
<name>A0A7J7MCM8_9MAGN</name>
<accession>A0A7J7MCM8</accession>
<keyword evidence="2" id="KW-1185">Reference proteome</keyword>
<evidence type="ECO:0000313" key="1">
    <source>
        <dbReference type="EMBL" id="KAF6152524.1"/>
    </source>
</evidence>
<dbReference type="AlphaFoldDB" id="A0A7J7MCM8"/>
<dbReference type="PANTHER" id="PTHR12433:SF11">
    <property type="entry name" value="MEDIATOR OF RNA POLYMERASE II TRANSCRIPTION SUBUNIT 25"/>
    <property type="match status" value="1"/>
</dbReference>
<protein>
    <submittedName>
        <fullName evidence="1">Uncharacterized protein</fullName>
    </submittedName>
</protein>
<proteinExistence type="predicted"/>
<comment type="caution">
    <text evidence="1">The sequence shown here is derived from an EMBL/GenBank/DDBJ whole genome shotgun (WGS) entry which is preliminary data.</text>
</comment>
<dbReference type="EMBL" id="JACGCM010001625">
    <property type="protein sequence ID" value="KAF6152524.1"/>
    <property type="molecule type" value="Genomic_DNA"/>
</dbReference>
<organism evidence="1 2">
    <name type="scientific">Kingdonia uniflora</name>
    <dbReference type="NCBI Taxonomy" id="39325"/>
    <lineage>
        <taxon>Eukaryota</taxon>
        <taxon>Viridiplantae</taxon>
        <taxon>Streptophyta</taxon>
        <taxon>Embryophyta</taxon>
        <taxon>Tracheophyta</taxon>
        <taxon>Spermatophyta</taxon>
        <taxon>Magnoliopsida</taxon>
        <taxon>Ranunculales</taxon>
        <taxon>Circaeasteraceae</taxon>
        <taxon>Kingdonia</taxon>
    </lineage>
</organism>
<dbReference type="Proteomes" id="UP000541444">
    <property type="component" value="Unassembled WGS sequence"/>
</dbReference>
<dbReference type="OrthoDB" id="7690434at2759"/>